<proteinExistence type="predicted"/>
<accession>A0A5B0MGH5</accession>
<dbReference type="OrthoDB" id="511599at2759"/>
<dbReference type="PANTHER" id="PTHR36168">
    <property type="entry name" value="CHROMOSOME 1, WHOLE GENOME SHOTGUN SEQUENCE"/>
    <property type="match status" value="1"/>
</dbReference>
<dbReference type="InterPro" id="IPR056808">
    <property type="entry name" value="HTH_AAA"/>
</dbReference>
<protein>
    <recommendedName>
        <fullName evidence="2">AAA protein C-terminal winged helix domain-containing protein</fullName>
    </recommendedName>
</protein>
<evidence type="ECO:0000313" key="3">
    <source>
        <dbReference type="EMBL" id="KAA1075084.1"/>
    </source>
</evidence>
<dbReference type="AlphaFoldDB" id="A0A5B0MGH5"/>
<dbReference type="Pfam" id="PF24913">
    <property type="entry name" value="WHD_AAA_fung"/>
    <property type="match status" value="1"/>
</dbReference>
<organism evidence="3 4">
    <name type="scientific">Puccinia graminis f. sp. tritici</name>
    <dbReference type="NCBI Taxonomy" id="56615"/>
    <lineage>
        <taxon>Eukaryota</taxon>
        <taxon>Fungi</taxon>
        <taxon>Dikarya</taxon>
        <taxon>Basidiomycota</taxon>
        <taxon>Pucciniomycotina</taxon>
        <taxon>Pucciniomycetes</taxon>
        <taxon>Pucciniales</taxon>
        <taxon>Pucciniaceae</taxon>
        <taxon>Puccinia</taxon>
    </lineage>
</organism>
<evidence type="ECO:0000313" key="4">
    <source>
        <dbReference type="Proteomes" id="UP000324748"/>
    </source>
</evidence>
<dbReference type="InterPro" id="IPR027417">
    <property type="entry name" value="P-loop_NTPase"/>
</dbReference>
<dbReference type="SUPFAM" id="SSF52540">
    <property type="entry name" value="P-loop containing nucleoside triphosphate hydrolases"/>
    <property type="match status" value="1"/>
</dbReference>
<reference evidence="3 4" key="1">
    <citation type="submission" date="2019-05" db="EMBL/GenBank/DDBJ databases">
        <title>Emergence of the Ug99 lineage of the wheat stem rust pathogen through somatic hybridization.</title>
        <authorList>
            <person name="Li F."/>
            <person name="Upadhyaya N.M."/>
            <person name="Sperschneider J."/>
            <person name="Matny O."/>
            <person name="Nguyen-Phuc H."/>
            <person name="Mago R."/>
            <person name="Raley C."/>
            <person name="Miller M.E."/>
            <person name="Silverstein K.A.T."/>
            <person name="Henningsen E."/>
            <person name="Hirsch C.D."/>
            <person name="Visser B."/>
            <person name="Pretorius Z.A."/>
            <person name="Steffenson B.J."/>
            <person name="Schwessinger B."/>
            <person name="Dodds P.N."/>
            <person name="Figueroa M."/>
        </authorList>
    </citation>
    <scope>NUCLEOTIDE SEQUENCE [LARGE SCALE GENOMIC DNA]</scope>
    <source>
        <strain evidence="3">21-0</strain>
    </source>
</reference>
<evidence type="ECO:0000256" key="1">
    <source>
        <dbReference type="SAM" id="MobiDB-lite"/>
    </source>
</evidence>
<feature type="region of interest" description="Disordered" evidence="1">
    <location>
        <begin position="134"/>
        <end position="167"/>
    </location>
</feature>
<dbReference type="PANTHER" id="PTHR36168:SF1">
    <property type="entry name" value="ORC1-LIKE AAA ATPASE DOMAIN-CONTAINING PROTEIN"/>
    <property type="match status" value="1"/>
</dbReference>
<feature type="region of interest" description="Disordered" evidence="1">
    <location>
        <begin position="19"/>
        <end position="67"/>
    </location>
</feature>
<dbReference type="EMBL" id="VSWC01000157">
    <property type="protein sequence ID" value="KAA1075084.1"/>
    <property type="molecule type" value="Genomic_DNA"/>
</dbReference>
<dbReference type="Gene3D" id="3.40.50.300">
    <property type="entry name" value="P-loop containing nucleotide triphosphate hydrolases"/>
    <property type="match status" value="1"/>
</dbReference>
<gene>
    <name evidence="3" type="ORF">PGT21_028444</name>
</gene>
<dbReference type="Proteomes" id="UP000324748">
    <property type="component" value="Unassembled WGS sequence"/>
</dbReference>
<evidence type="ECO:0000259" key="2">
    <source>
        <dbReference type="Pfam" id="PF24913"/>
    </source>
</evidence>
<keyword evidence="4" id="KW-1185">Reference proteome</keyword>
<feature type="compositionally biased region" description="Acidic residues" evidence="1">
    <location>
        <begin position="154"/>
        <end position="167"/>
    </location>
</feature>
<name>A0A5B0MGH5_PUCGR</name>
<feature type="compositionally biased region" description="Low complexity" evidence="1">
    <location>
        <begin position="45"/>
        <end position="67"/>
    </location>
</feature>
<feature type="domain" description="AAA protein C-terminal winged helix" evidence="2">
    <location>
        <begin position="424"/>
        <end position="544"/>
    </location>
</feature>
<comment type="caution">
    <text evidence="3">The sequence shown here is derived from an EMBL/GenBank/DDBJ whole genome shotgun (WGS) entry which is preliminary data.</text>
</comment>
<sequence>MTITHRLTTRLRSEVARALTGRSARPLEARGPRVSSGPVRPAGRSDSQAYSNSSSSSASQQASSSSSSGISSAWSDGVAAQAIFGSLGGVLILGFGGYLYHTWYKYSVLEKMAVAFEPGYDPVLVLNKASERVPNRPELSRPSYKSSLGAGSQDEAEAEEEAEDEERAEQITWIARREQELIDQIIHGQLAGQYWLITGPKGTGKFSLIADAMTRNQADGIAVCECSDNLEIFRLRLGKCLNFEYAEDYIGGLFSRRDPREGGPLVDIERALNKLEKVAVAYHTKNLRPLVLVFNNIHHLRQDEGSYSLLLQLQQRAESWSQAGIVTFVFCSDDHWPYALLKKNASRMSVLTVKDLTKQEAIRAMRSERIKLWGEARAADDPEIEAIWNLVGGRIAHLSACMKHKDMIHAAKLIIEREKQWLLSRIGLIVDCDDDVMDEQKWASASFLLMQALVKNADETAASQPDSVNHSHYPKGIPYSVARQVMTRTDFLSQLDHENMISIDTDYHIKPNSIVLLNVIRELCNEPDFQERLDSVLERIGDIESLGRTRELLWKSGKDGHGVMNIKIEDHRLV</sequence>